<evidence type="ECO:0000313" key="9">
    <source>
        <dbReference type="Proteomes" id="UP000194141"/>
    </source>
</evidence>
<keyword evidence="6" id="KW-0813">Transport</keyword>
<dbReference type="GO" id="GO:0046872">
    <property type="term" value="F:metal ion binding"/>
    <property type="evidence" value="ECO:0007669"/>
    <property type="project" value="UniProtKB-UniRule"/>
</dbReference>
<dbReference type="Pfam" id="PF13183">
    <property type="entry name" value="Fer4_8"/>
    <property type="match status" value="1"/>
</dbReference>
<feature type="domain" description="4Fe-4S ferredoxin-type" evidence="7">
    <location>
        <begin position="54"/>
        <end position="85"/>
    </location>
</feature>
<feature type="domain" description="4Fe-4S ferredoxin-type" evidence="7">
    <location>
        <begin position="3"/>
        <end position="33"/>
    </location>
</feature>
<dbReference type="STRING" id="1562698.DESAMIL20_1529"/>
<evidence type="ECO:0000256" key="2">
    <source>
        <dbReference type="ARBA" id="ARBA00022723"/>
    </source>
</evidence>
<reference evidence="8 9" key="1">
    <citation type="journal article" date="2017" name="Front. Microbiol.">
        <title>Genome Sequence of Desulfurella amilsii Strain TR1 and Comparative Genomics of Desulfurellaceae Family.</title>
        <authorList>
            <person name="Florentino A.P."/>
            <person name="Stams A.J."/>
            <person name="Sanchez-Andrea I."/>
        </authorList>
    </citation>
    <scope>NUCLEOTIDE SEQUENCE [LARGE SCALE GENOMIC DNA]</scope>
    <source>
        <strain evidence="8 9">TR1</strain>
    </source>
</reference>
<keyword evidence="6" id="KW-0249">Electron transport</keyword>
<dbReference type="EC" id="1.1.99.14" evidence="6"/>
<proteinExistence type="predicted"/>
<dbReference type="PANTHER" id="PTHR32479:SF20">
    <property type="entry name" value="GLYCOLATE OXIDASE IRON-SULFUR SUBUNIT"/>
    <property type="match status" value="1"/>
</dbReference>
<name>A0A1X4XWR5_9BACT</name>
<keyword evidence="4 6" id="KW-0408">Iron</keyword>
<dbReference type="InterPro" id="IPR012257">
    <property type="entry name" value="Glc_ox_4Fe-4S"/>
</dbReference>
<sequence>MDERLKKEWESCVKCGLCRSVCPVFRELRQEPFVARGHISLLSDFIKGNFDFDSEKSKDYLYKCLLCTTCVEACPNDSGTDIIVELARRRIVELHGLALYKKVMAKILLNRNLMDLSALSANVLSLFLFNKNVNTSRQSASLRIKLPFFDKDRLIPPLAPKTFYNKYKSYGENPRISIFPGCLINYTYVKIGDAFINILHKLNIGYIVEKKASCCGAPIYFSGNFDDARILAKRNIDLFYDQSIDYLVVLEPTCASMMKFDYSKLFMYFDDEEYVQKALKLAEKIIDPVKYLYDNTNIEEKLKDTGLTVTYHDPCHLKRTQKVKNEPRDLIKRAAHFTEMKEADRCCGNGGTFSIDYRDLSLKIASRKIDNILNTKAQVLVTGCSACIMQLSEALHIAGHDEVKTLHTLELINQSLKGG</sequence>
<comment type="function">
    <text evidence="6">Component of a complex that catalyzes the oxidation of glycolate to glyoxylate.</text>
</comment>
<dbReference type="PROSITE" id="PS51379">
    <property type="entry name" value="4FE4S_FER_2"/>
    <property type="match status" value="2"/>
</dbReference>
<organism evidence="8 9">
    <name type="scientific">Desulfurella amilsii</name>
    <dbReference type="NCBI Taxonomy" id="1562698"/>
    <lineage>
        <taxon>Bacteria</taxon>
        <taxon>Pseudomonadati</taxon>
        <taxon>Campylobacterota</taxon>
        <taxon>Desulfurellia</taxon>
        <taxon>Desulfurellales</taxon>
        <taxon>Desulfurellaceae</taxon>
        <taxon>Desulfurella</taxon>
    </lineage>
</organism>
<dbReference type="InterPro" id="IPR004017">
    <property type="entry name" value="Cys_rich_dom"/>
</dbReference>
<evidence type="ECO:0000256" key="3">
    <source>
        <dbReference type="ARBA" id="ARBA00022737"/>
    </source>
</evidence>
<dbReference type="GO" id="GO:0019154">
    <property type="term" value="F:glycolate dehydrogenase activity"/>
    <property type="evidence" value="ECO:0007669"/>
    <property type="project" value="UniProtKB-EC"/>
</dbReference>
<comment type="catalytic activity">
    <reaction evidence="6">
        <text>(R)-lactate + A = pyruvate + AH2</text>
        <dbReference type="Rhea" id="RHEA:15089"/>
        <dbReference type="ChEBI" id="CHEBI:13193"/>
        <dbReference type="ChEBI" id="CHEBI:15361"/>
        <dbReference type="ChEBI" id="CHEBI:16004"/>
        <dbReference type="ChEBI" id="CHEBI:17499"/>
    </reaction>
</comment>
<dbReference type="InterPro" id="IPR017896">
    <property type="entry name" value="4Fe4S_Fe-S-bd"/>
</dbReference>
<comment type="caution">
    <text evidence="8">The sequence shown here is derived from an EMBL/GenBank/DDBJ whole genome shotgun (WGS) entry which is preliminary data.</text>
</comment>
<keyword evidence="1 6" id="KW-0004">4Fe-4S</keyword>
<keyword evidence="5 6" id="KW-0411">Iron-sulfur</keyword>
<comment type="catalytic activity">
    <reaction evidence="6">
        <text>glycolate + A = glyoxylate + AH2</text>
        <dbReference type="Rhea" id="RHEA:21264"/>
        <dbReference type="ChEBI" id="CHEBI:13193"/>
        <dbReference type="ChEBI" id="CHEBI:17499"/>
        <dbReference type="ChEBI" id="CHEBI:29805"/>
        <dbReference type="ChEBI" id="CHEBI:36655"/>
        <dbReference type="EC" id="1.1.99.14"/>
    </reaction>
</comment>
<evidence type="ECO:0000313" key="8">
    <source>
        <dbReference type="EMBL" id="OSS41976.1"/>
    </source>
</evidence>
<evidence type="ECO:0000256" key="6">
    <source>
        <dbReference type="PIRNR" id="PIRNR000139"/>
    </source>
</evidence>
<gene>
    <name evidence="8" type="ORF">DESAMIL20_1529</name>
</gene>
<keyword evidence="2 6" id="KW-0479">Metal-binding</keyword>
<dbReference type="OrthoDB" id="9770306at2"/>
<dbReference type="PROSITE" id="PS00198">
    <property type="entry name" value="4FE4S_FER_1"/>
    <property type="match status" value="1"/>
</dbReference>
<accession>A0A1X4XWR5</accession>
<dbReference type="AlphaFoldDB" id="A0A1X4XWR5"/>
<keyword evidence="3" id="KW-0677">Repeat</keyword>
<dbReference type="EMBL" id="MDSU01000018">
    <property type="protein sequence ID" value="OSS41976.1"/>
    <property type="molecule type" value="Genomic_DNA"/>
</dbReference>
<dbReference type="SUPFAM" id="SSF46548">
    <property type="entry name" value="alpha-helical ferredoxin"/>
    <property type="match status" value="1"/>
</dbReference>
<dbReference type="Proteomes" id="UP000194141">
    <property type="component" value="Unassembled WGS sequence"/>
</dbReference>
<evidence type="ECO:0000256" key="4">
    <source>
        <dbReference type="ARBA" id="ARBA00023004"/>
    </source>
</evidence>
<dbReference type="Gene3D" id="1.10.1060.10">
    <property type="entry name" value="Alpha-helical ferredoxin"/>
    <property type="match status" value="1"/>
</dbReference>
<evidence type="ECO:0000256" key="5">
    <source>
        <dbReference type="ARBA" id="ARBA00023014"/>
    </source>
</evidence>
<dbReference type="GO" id="GO:0051539">
    <property type="term" value="F:4 iron, 4 sulfur cluster binding"/>
    <property type="evidence" value="ECO:0007669"/>
    <property type="project" value="UniProtKB-UniRule"/>
</dbReference>
<evidence type="ECO:0000256" key="1">
    <source>
        <dbReference type="ARBA" id="ARBA00022485"/>
    </source>
</evidence>
<dbReference type="PANTHER" id="PTHR32479">
    <property type="entry name" value="GLYCOLATE OXIDASE IRON-SULFUR SUBUNIT"/>
    <property type="match status" value="1"/>
</dbReference>
<comment type="cofactor">
    <cofactor evidence="6">
        <name>[4Fe-4S] cluster</name>
        <dbReference type="ChEBI" id="CHEBI:49883"/>
    </cofactor>
    <text evidence="6">Binds 2 [4Fe-4S] clusters.</text>
</comment>
<dbReference type="PIRSF" id="PIRSF000139">
    <property type="entry name" value="Glc_ox_4Fe-4S"/>
    <property type="match status" value="1"/>
</dbReference>
<dbReference type="Pfam" id="PF02754">
    <property type="entry name" value="CCG"/>
    <property type="match status" value="2"/>
</dbReference>
<keyword evidence="9" id="KW-1185">Reference proteome</keyword>
<dbReference type="RefSeq" id="WP_086034227.1">
    <property type="nucleotide sequence ID" value="NZ_MDSU01000018.1"/>
</dbReference>
<evidence type="ECO:0000259" key="7">
    <source>
        <dbReference type="PROSITE" id="PS51379"/>
    </source>
</evidence>
<dbReference type="InterPro" id="IPR009051">
    <property type="entry name" value="Helical_ferredxn"/>
</dbReference>
<dbReference type="InterPro" id="IPR017900">
    <property type="entry name" value="4Fe4S_Fe_S_CS"/>
</dbReference>
<protein>
    <recommendedName>
        <fullName evidence="6">Glycolate oxidase iron-sulfur subunit</fullName>
        <ecNumber evidence="6">1.1.99.14</ecNumber>
    </recommendedName>
</protein>